<organism evidence="1 2">
    <name type="scientific">Pedobacter heparinus (strain ATCC 13125 / DSM 2366 / CIP 104194 / JCM 7457 / NBRC 12017 / NCIMB 9290 / NRRL B-14731 / HIM 762-3)</name>
    <dbReference type="NCBI Taxonomy" id="485917"/>
    <lineage>
        <taxon>Bacteria</taxon>
        <taxon>Pseudomonadati</taxon>
        <taxon>Bacteroidota</taxon>
        <taxon>Sphingobacteriia</taxon>
        <taxon>Sphingobacteriales</taxon>
        <taxon>Sphingobacteriaceae</taxon>
        <taxon>Pedobacter</taxon>
    </lineage>
</organism>
<dbReference type="RefSeq" id="WP_015807833.1">
    <property type="nucleotide sequence ID" value="NC_013061.1"/>
</dbReference>
<evidence type="ECO:0000313" key="2">
    <source>
        <dbReference type="Proteomes" id="UP000000852"/>
    </source>
</evidence>
<dbReference type="KEGG" id="phe:Phep_2015"/>
<dbReference type="STRING" id="485917.Phep_2015"/>
<name>C6XWS6_PEDHD</name>
<dbReference type="Proteomes" id="UP000000852">
    <property type="component" value="Chromosome"/>
</dbReference>
<keyword evidence="2" id="KW-1185">Reference proteome</keyword>
<dbReference type="Pfam" id="PF19781">
    <property type="entry name" value="DUF6266"/>
    <property type="match status" value="1"/>
</dbReference>
<proteinExistence type="predicted"/>
<dbReference type="EMBL" id="CP001681">
    <property type="protein sequence ID" value="ACU04220.1"/>
    <property type="molecule type" value="Genomic_DNA"/>
</dbReference>
<protein>
    <submittedName>
        <fullName evidence="1">Uncharacterized protein</fullName>
    </submittedName>
</protein>
<reference evidence="1 2" key="1">
    <citation type="journal article" date="2009" name="Stand. Genomic Sci.">
        <title>Complete genome sequence of Pedobacter heparinus type strain (HIM 762-3).</title>
        <authorList>
            <person name="Han C."/>
            <person name="Spring S."/>
            <person name="Lapidus A."/>
            <person name="Del Rio T.G."/>
            <person name="Tice H."/>
            <person name="Copeland A."/>
            <person name="Cheng J.F."/>
            <person name="Lucas S."/>
            <person name="Chen F."/>
            <person name="Nolan M."/>
            <person name="Bruce D."/>
            <person name="Goodwin L."/>
            <person name="Pitluck S."/>
            <person name="Ivanova N."/>
            <person name="Mavromatis K."/>
            <person name="Mikhailova N."/>
            <person name="Pati A."/>
            <person name="Chen A."/>
            <person name="Palaniappan K."/>
            <person name="Land M."/>
            <person name="Hauser L."/>
            <person name="Chang Y.J."/>
            <person name="Jeffries C.C."/>
            <person name="Saunders E."/>
            <person name="Chertkov O."/>
            <person name="Brettin T."/>
            <person name="Goker M."/>
            <person name="Rohde M."/>
            <person name="Bristow J."/>
            <person name="Eisen J.A."/>
            <person name="Markowitz V."/>
            <person name="Hugenholtz P."/>
            <person name="Kyrpides N.C."/>
            <person name="Klenk H.P."/>
            <person name="Detter J.C."/>
        </authorList>
    </citation>
    <scope>NUCLEOTIDE SEQUENCE [LARGE SCALE GENOMIC DNA]</scope>
    <source>
        <strain evidence="2">ATCC 13125 / DSM 2366 / CIP 104194 / JCM 7457 / NBRC 12017 / NCIMB 9290 / NRRL B-14731 / HIM 762-3</strain>
    </source>
</reference>
<evidence type="ECO:0000313" key="1">
    <source>
        <dbReference type="EMBL" id="ACU04220.1"/>
    </source>
</evidence>
<dbReference type="InterPro" id="IPR046233">
    <property type="entry name" value="DUF6266"/>
</dbReference>
<dbReference type="OrthoDB" id="665435at2"/>
<sequence>MGRYKNGITGPVRGKIGNVVGSTWRGIAVLKSLAEPSTKAPSEKQLNQRFVFAMVNAWLKPLRDLIWIGFQIFTGTKTPMNGAVSLLLKEAVTGNSRENYAIDFAKVILSRGELLISLIKQVLVLIDSVLQIKWENPSASVFCQANDKATVVVYNNAKQKFVIFKDVAKRADEQVDLQLPADFAGDAIHAWMHYVSMEGDAVSTSVYIGEYVI</sequence>
<dbReference type="HOGENOM" id="CLU_064277_2_0_10"/>
<gene>
    <name evidence="1" type="ordered locus">Phep_2015</name>
</gene>
<dbReference type="eggNOG" id="ENOG502Z9ST">
    <property type="taxonomic scope" value="Bacteria"/>
</dbReference>
<accession>C6XWS6</accession>
<dbReference type="AlphaFoldDB" id="C6XWS6"/>